<proteinExistence type="predicted"/>
<feature type="compositionally biased region" description="Basic and acidic residues" evidence="1">
    <location>
        <begin position="33"/>
        <end position="54"/>
    </location>
</feature>
<dbReference type="Proteomes" id="UP000503640">
    <property type="component" value="Unassembled WGS sequence"/>
</dbReference>
<dbReference type="EMBL" id="BJTG01000003">
    <property type="protein sequence ID" value="GEJ56926.1"/>
    <property type="molecule type" value="Genomic_DNA"/>
</dbReference>
<evidence type="ECO:0000256" key="1">
    <source>
        <dbReference type="SAM" id="MobiDB-lite"/>
    </source>
</evidence>
<reference evidence="3" key="1">
    <citation type="journal article" date="2020" name="Appl. Environ. Microbiol.">
        <title>Diazotrophic Anaeromyxobacter Isolates from Soils.</title>
        <authorList>
            <person name="Masuda Y."/>
            <person name="Yamanaka H."/>
            <person name="Xu Z.X."/>
            <person name="Shiratori Y."/>
            <person name="Aono T."/>
            <person name="Amachi S."/>
            <person name="Senoo K."/>
            <person name="Itoh H."/>
        </authorList>
    </citation>
    <scope>NUCLEOTIDE SEQUENCE [LARGE SCALE GENOMIC DNA]</scope>
    <source>
        <strain evidence="3">R267</strain>
    </source>
</reference>
<feature type="compositionally biased region" description="Basic and acidic residues" evidence="1">
    <location>
        <begin position="67"/>
        <end position="80"/>
    </location>
</feature>
<feature type="compositionally biased region" description="Basic and acidic residues" evidence="1">
    <location>
        <begin position="90"/>
        <end position="99"/>
    </location>
</feature>
<sequence>MADPGILSDLGASQGAPARDSGASPPTVSGQERSTDEHPREGTDFRSWERRVKDPLGGISATPAVERSADDPMQRARDTLSGKGTSAAKRHADLARREATVKAQREQLLEDATRLAQFAHAQGGEVPARLAAAAREMQQSEDARAFKLWAQDITEKVKGSPEYEFTNRVGDPSEVAAYIKATWERTGGKKALSWKEAAAEVEAFYEKKYREASQTSKARRIMRSGT</sequence>
<gene>
    <name evidence="2" type="ORF">AMYX_16670</name>
</gene>
<feature type="region of interest" description="Disordered" evidence="1">
    <location>
        <begin position="1"/>
        <end position="99"/>
    </location>
</feature>
<comment type="caution">
    <text evidence="2">The sequence shown here is derived from an EMBL/GenBank/DDBJ whole genome shotgun (WGS) entry which is preliminary data.</text>
</comment>
<organism evidence="2 3">
    <name type="scientific">Anaeromyxobacter diazotrophicus</name>
    <dbReference type="NCBI Taxonomy" id="2590199"/>
    <lineage>
        <taxon>Bacteria</taxon>
        <taxon>Pseudomonadati</taxon>
        <taxon>Myxococcota</taxon>
        <taxon>Myxococcia</taxon>
        <taxon>Myxococcales</taxon>
        <taxon>Cystobacterineae</taxon>
        <taxon>Anaeromyxobacteraceae</taxon>
        <taxon>Anaeromyxobacter</taxon>
    </lineage>
</organism>
<accession>A0A7I9VKI4</accession>
<keyword evidence="3" id="KW-1185">Reference proteome</keyword>
<evidence type="ECO:0000313" key="2">
    <source>
        <dbReference type="EMBL" id="GEJ56926.1"/>
    </source>
</evidence>
<dbReference type="AlphaFoldDB" id="A0A7I9VKI4"/>
<evidence type="ECO:0000313" key="3">
    <source>
        <dbReference type="Proteomes" id="UP000503640"/>
    </source>
</evidence>
<name>A0A7I9VKI4_9BACT</name>
<protein>
    <submittedName>
        <fullName evidence="2">Uncharacterized protein</fullName>
    </submittedName>
</protein>